<evidence type="ECO:0000313" key="2">
    <source>
        <dbReference type="EMBL" id="VDC23525.1"/>
    </source>
</evidence>
<reference evidence="2 3" key="1">
    <citation type="submission" date="2018-11" db="EMBL/GenBank/DDBJ databases">
        <authorList>
            <person name="Criscuolo A."/>
        </authorList>
    </citation>
    <scope>NUCLEOTIDE SEQUENCE [LARGE SCALE GENOMIC DNA]</scope>
    <source>
        <strain evidence="2">ACIP111625</strain>
    </source>
</reference>
<feature type="chain" id="PRO_5018091733" description="Exopolysaccharide biosynthesis protein YbjH" evidence="1">
    <location>
        <begin position="29"/>
        <end position="732"/>
    </location>
</feature>
<keyword evidence="3" id="KW-1185">Reference proteome</keyword>
<dbReference type="RefSeq" id="WP_124085502.1">
    <property type="nucleotide sequence ID" value="NZ_UXAW01000048.1"/>
</dbReference>
<keyword evidence="1" id="KW-0732">Signal</keyword>
<name>A0A3P5WPE5_9RHOB</name>
<protein>
    <recommendedName>
        <fullName evidence="4">Exopolysaccharide biosynthesis protein YbjH</fullName>
    </recommendedName>
</protein>
<accession>A0A3P5WPE5</accession>
<sequence length="732" mass="80540">MASKRRSLLLATLGASVFLFPAAQSSRAEMKPSLSFSGVPGLIDMPSGDTMADGIFSISTSAFGPVSRATISFQITPWMAGSFRLQNTRKWNAATGVDPLIPDSVYSSYNDRSFDLRFRLAEEGVWMPAVTLGLQDFLGTGMNSAEYLVATRTFGDRLKVTGGVGWGRLGSYNSFGAPFGERPPGFDPATDTGSELNADTWFKGPAAAFGGLEYRVNDRWTVKAEYSSDAYDLESGEKQTFERGSPWNFGVEYQWGDYARIGAYSLYGEEFGLSFHLIMDPKRRPGTIGILGSGPVPVGHRPSRAANPDAWDKGWVTQPDANALLRKNLSKYLEKDGILIEDFAYTAGTVQIRIRNSTIDAPSQAVGRVARALSNVMPASVETFEIVPVVRGMAASKITIRRSDLERLEYTPNAGAVLRERIAYSDAGGMIPGSLGPDEGLYPKFRWRIMPGYRVSAPARGDIGIRATASYDIAPGWIVSGQVYQRVADNLDKVFVIDKGGSLPPVRSDVRDYNREGAFAVERATLAWYAHPMENIYSRVTVGYLERMHGGVSGEIMWKPANSRLALGAELNFTKQRNVDGGFGFGYMREPDGGGPEYFYEHEAVTGHLSAWYDFGNGYLGQLDVGRYLAGDVGATLTLDREFANGWKVGAFASFTDASAQEFGEGSFDKGVRLTIPMNWMLGNPTRQEISQTIRPLQRDGGARVDVDGRLYDLIRDYHSDRVDDQWDRVWR</sequence>
<dbReference type="AlphaFoldDB" id="A0A3P5WPE5"/>
<feature type="signal peptide" evidence="1">
    <location>
        <begin position="1"/>
        <end position="28"/>
    </location>
</feature>
<dbReference type="Pfam" id="PF06082">
    <property type="entry name" value="YjbH"/>
    <property type="match status" value="1"/>
</dbReference>
<dbReference type="EMBL" id="UXAW01000048">
    <property type="protein sequence ID" value="VDC23525.1"/>
    <property type="molecule type" value="Genomic_DNA"/>
</dbReference>
<evidence type="ECO:0000313" key="3">
    <source>
        <dbReference type="Proteomes" id="UP000277498"/>
    </source>
</evidence>
<evidence type="ECO:0000256" key="1">
    <source>
        <dbReference type="SAM" id="SignalP"/>
    </source>
</evidence>
<dbReference type="InterPro" id="IPR010344">
    <property type="entry name" value="YbjH"/>
</dbReference>
<evidence type="ECO:0008006" key="4">
    <source>
        <dbReference type="Google" id="ProtNLM"/>
    </source>
</evidence>
<dbReference type="Proteomes" id="UP000277498">
    <property type="component" value="Unassembled WGS sequence"/>
</dbReference>
<organism evidence="2 3">
    <name type="scientific">Pseudogemmobacter humi</name>
    <dbReference type="NCBI Taxonomy" id="2483812"/>
    <lineage>
        <taxon>Bacteria</taxon>
        <taxon>Pseudomonadati</taxon>
        <taxon>Pseudomonadota</taxon>
        <taxon>Alphaproteobacteria</taxon>
        <taxon>Rhodobacterales</taxon>
        <taxon>Paracoccaceae</taxon>
        <taxon>Pseudogemmobacter</taxon>
    </lineage>
</organism>
<proteinExistence type="predicted"/>
<dbReference type="OrthoDB" id="19542at2"/>
<gene>
    <name evidence="2" type="ORF">XINFAN_01088</name>
</gene>